<feature type="domain" description="Nuclear receptor" evidence="9">
    <location>
        <begin position="326"/>
        <end position="434"/>
    </location>
</feature>
<feature type="region of interest" description="Disordered" evidence="8">
    <location>
        <begin position="226"/>
        <end position="273"/>
    </location>
</feature>
<feature type="compositionally biased region" description="Low complexity" evidence="8">
    <location>
        <begin position="639"/>
        <end position="649"/>
    </location>
</feature>
<keyword evidence="11" id="KW-1185">Reference proteome</keyword>
<evidence type="ECO:0000313" key="10">
    <source>
        <dbReference type="EMBL" id="KAJ9596871.1"/>
    </source>
</evidence>
<dbReference type="EMBL" id="JASPKZ010001957">
    <property type="protein sequence ID" value="KAJ9596871.1"/>
    <property type="molecule type" value="Genomic_DNA"/>
</dbReference>
<protein>
    <recommendedName>
        <fullName evidence="9">Nuclear receptor domain-containing protein</fullName>
    </recommendedName>
</protein>
<comment type="caution">
    <text evidence="10">The sequence shown here is derived from an EMBL/GenBank/DDBJ whole genome shotgun (WGS) entry which is preliminary data.</text>
</comment>
<feature type="non-terminal residue" evidence="10">
    <location>
        <position position="1"/>
    </location>
</feature>
<comment type="subcellular location">
    <subcellularLocation>
        <location evidence="1">Nucleus</location>
    </subcellularLocation>
</comment>
<feature type="compositionally biased region" description="Polar residues" evidence="8">
    <location>
        <begin position="248"/>
        <end position="260"/>
    </location>
</feature>
<sequence length="724" mass="78933">DVVIQADDEIRLKIVGTRVDASGIFAIGTLMDDYLGLTGFGIIPFSIFSQRSSAVNGVTAMNMGKFPGKPSKIVNRKRVKASKCSSSQENDSVKAAENIYFGLAVFNEAFGSEQVTTEFLGFTPQEAKAAVVYAKKKQREVITEYEANGLHISLKENFERELAYTQFNIAYRSRRKASGVRRTYKQHSADNGGKPNTAAKKLLQKAKKSSAYGSALTVDSLQHDKGNKAEEVLSDKENVVGNHRTRTHASSTESTRSVHSASDKELSTDSECGRLSKSFSSDINSGKIILRKARLKLNTQTTAGTEGPFLKINITGGLGNTSLPGTVVCGVCGAVRFYRFVKQARKFGIFSCESCRKFISKMMKRQACTKGANLPILECHKGAGMCSVPPIVRSQQWKPGRGTQLRCSYKARCPACWLKMCLRSFNMPDTLRENLSLMLPPEMRKGLDKFSLNHLSMDTSGLKTGFFTNQNDGVSAFNSGIRGSKKLGKSKDNPDSSMERLRKKKNSGVKVRKKNGQKFVGSVPGSDMTRRQRLDLKGPRVKHVCRSASIVLGQPQATFPVDKKLDKIQPKQVEESVKVSTKSSCCADCTGPNSSTVKMQDSERNSQNHFHGDVSKSGKLATVGGSDVDSMEVSEPARSQSSTDVASSSQDEEPVPVTSSHRRTAKPSTVSSAVATSVSVTSTLPIAGNLVRTLPRTVPEPQHLVSIDFWESYDPEEVCNTGFG</sequence>
<accession>A0AAD8AD71</accession>
<feature type="region of interest" description="Disordered" evidence="8">
    <location>
        <begin position="574"/>
        <end position="676"/>
    </location>
</feature>
<evidence type="ECO:0000256" key="7">
    <source>
        <dbReference type="ARBA" id="ARBA00023163"/>
    </source>
</evidence>
<dbReference type="GO" id="GO:0043565">
    <property type="term" value="F:sequence-specific DNA binding"/>
    <property type="evidence" value="ECO:0007669"/>
    <property type="project" value="InterPro"/>
</dbReference>
<keyword evidence="6" id="KW-0238">DNA-binding</keyword>
<feature type="compositionally biased region" description="Basic and acidic residues" evidence="8">
    <location>
        <begin position="600"/>
        <end position="616"/>
    </location>
</feature>
<feature type="compositionally biased region" description="Basic and acidic residues" evidence="8">
    <location>
        <begin position="489"/>
        <end position="500"/>
    </location>
</feature>
<dbReference type="GO" id="GO:0003700">
    <property type="term" value="F:DNA-binding transcription factor activity"/>
    <property type="evidence" value="ECO:0007669"/>
    <property type="project" value="InterPro"/>
</dbReference>
<feature type="compositionally biased region" description="Basic residues" evidence="8">
    <location>
        <begin position="501"/>
        <end position="516"/>
    </location>
</feature>
<feature type="compositionally biased region" description="Basic and acidic residues" evidence="8">
    <location>
        <begin position="226"/>
        <end position="238"/>
    </location>
</feature>
<evidence type="ECO:0000256" key="2">
    <source>
        <dbReference type="ARBA" id="ARBA00022723"/>
    </source>
</evidence>
<feature type="region of interest" description="Disordered" evidence="8">
    <location>
        <begin position="478"/>
        <end position="540"/>
    </location>
</feature>
<dbReference type="PROSITE" id="PS51030">
    <property type="entry name" value="NUCLEAR_REC_DBD_2"/>
    <property type="match status" value="1"/>
</dbReference>
<dbReference type="InterPro" id="IPR001628">
    <property type="entry name" value="Znf_hrmn_rcpt"/>
</dbReference>
<dbReference type="GO" id="GO:0005634">
    <property type="term" value="C:nucleus"/>
    <property type="evidence" value="ECO:0007669"/>
    <property type="project" value="UniProtKB-SubCell"/>
</dbReference>
<evidence type="ECO:0000256" key="8">
    <source>
        <dbReference type="SAM" id="MobiDB-lite"/>
    </source>
</evidence>
<reference evidence="10" key="2">
    <citation type="submission" date="2023-05" db="EMBL/GenBank/DDBJ databases">
        <authorList>
            <person name="Fouks B."/>
        </authorList>
    </citation>
    <scope>NUCLEOTIDE SEQUENCE</scope>
    <source>
        <strain evidence="10">Stay&amp;Tobe</strain>
        <tissue evidence="10">Testes</tissue>
    </source>
</reference>
<evidence type="ECO:0000256" key="4">
    <source>
        <dbReference type="ARBA" id="ARBA00022833"/>
    </source>
</evidence>
<gene>
    <name evidence="10" type="ORF">L9F63_012127</name>
</gene>
<evidence type="ECO:0000313" key="11">
    <source>
        <dbReference type="Proteomes" id="UP001233999"/>
    </source>
</evidence>
<evidence type="ECO:0000256" key="5">
    <source>
        <dbReference type="ARBA" id="ARBA00023015"/>
    </source>
</evidence>
<name>A0AAD8AD71_DIPPU</name>
<dbReference type="Gene3D" id="2.40.50.140">
    <property type="entry name" value="Nucleic acid-binding proteins"/>
    <property type="match status" value="1"/>
</dbReference>
<keyword evidence="4" id="KW-0862">Zinc</keyword>
<evidence type="ECO:0000259" key="9">
    <source>
        <dbReference type="PROSITE" id="PS51030"/>
    </source>
</evidence>
<keyword evidence="7" id="KW-0804">Transcription</keyword>
<dbReference type="GO" id="GO:0008270">
    <property type="term" value="F:zinc ion binding"/>
    <property type="evidence" value="ECO:0007669"/>
    <property type="project" value="UniProtKB-KW"/>
</dbReference>
<feature type="compositionally biased region" description="Basic and acidic residues" evidence="8">
    <location>
        <begin position="528"/>
        <end position="538"/>
    </location>
</feature>
<feature type="region of interest" description="Disordered" evidence="8">
    <location>
        <begin position="178"/>
        <end position="197"/>
    </location>
</feature>
<proteinExistence type="predicted"/>
<evidence type="ECO:0000256" key="6">
    <source>
        <dbReference type="ARBA" id="ARBA00023125"/>
    </source>
</evidence>
<dbReference type="AlphaFoldDB" id="A0AAD8AD71"/>
<feature type="compositionally biased region" description="Basic and acidic residues" evidence="8">
    <location>
        <begin position="261"/>
        <end position="273"/>
    </location>
</feature>
<dbReference type="InterPro" id="IPR012340">
    <property type="entry name" value="NA-bd_OB-fold"/>
</dbReference>
<keyword evidence="3" id="KW-0863">Zinc-finger</keyword>
<keyword evidence="2" id="KW-0479">Metal-binding</keyword>
<keyword evidence="5" id="KW-0805">Transcription regulation</keyword>
<reference evidence="10" key="1">
    <citation type="journal article" date="2023" name="IScience">
        <title>Live-bearing cockroach genome reveals convergent evolutionary mechanisms linked to viviparity in insects and beyond.</title>
        <authorList>
            <person name="Fouks B."/>
            <person name="Harrison M.C."/>
            <person name="Mikhailova A.A."/>
            <person name="Marchal E."/>
            <person name="English S."/>
            <person name="Carruthers M."/>
            <person name="Jennings E.C."/>
            <person name="Chiamaka E.L."/>
            <person name="Frigard R.A."/>
            <person name="Pippel M."/>
            <person name="Attardo G.M."/>
            <person name="Benoit J.B."/>
            <person name="Bornberg-Bauer E."/>
            <person name="Tobe S.S."/>
        </authorList>
    </citation>
    <scope>NUCLEOTIDE SEQUENCE</scope>
    <source>
        <strain evidence="10">Stay&amp;Tobe</strain>
    </source>
</reference>
<organism evidence="10 11">
    <name type="scientific">Diploptera punctata</name>
    <name type="common">Pacific beetle cockroach</name>
    <dbReference type="NCBI Taxonomy" id="6984"/>
    <lineage>
        <taxon>Eukaryota</taxon>
        <taxon>Metazoa</taxon>
        <taxon>Ecdysozoa</taxon>
        <taxon>Arthropoda</taxon>
        <taxon>Hexapoda</taxon>
        <taxon>Insecta</taxon>
        <taxon>Pterygota</taxon>
        <taxon>Neoptera</taxon>
        <taxon>Polyneoptera</taxon>
        <taxon>Dictyoptera</taxon>
        <taxon>Blattodea</taxon>
        <taxon>Blaberoidea</taxon>
        <taxon>Blaberidae</taxon>
        <taxon>Diplopterinae</taxon>
        <taxon>Diploptera</taxon>
    </lineage>
</organism>
<evidence type="ECO:0000256" key="1">
    <source>
        <dbReference type="ARBA" id="ARBA00004123"/>
    </source>
</evidence>
<dbReference type="Proteomes" id="UP001233999">
    <property type="component" value="Unassembled WGS sequence"/>
</dbReference>
<evidence type="ECO:0000256" key="3">
    <source>
        <dbReference type="ARBA" id="ARBA00022771"/>
    </source>
</evidence>